<feature type="repeat" description="WD" evidence="3">
    <location>
        <begin position="1449"/>
        <end position="1484"/>
    </location>
</feature>
<dbReference type="PROSITE" id="PS00678">
    <property type="entry name" value="WD_REPEATS_1"/>
    <property type="match status" value="2"/>
</dbReference>
<proteinExistence type="predicted"/>
<dbReference type="Gene3D" id="2.130.10.10">
    <property type="entry name" value="YVTN repeat-like/Quinoprotein amine dehydrogenase"/>
    <property type="match status" value="4"/>
</dbReference>
<feature type="repeat" description="WD" evidence="3">
    <location>
        <begin position="1148"/>
        <end position="1189"/>
    </location>
</feature>
<dbReference type="InterPro" id="IPR015943">
    <property type="entry name" value="WD40/YVTN_repeat-like_dom_sf"/>
</dbReference>
<feature type="repeat" description="WD" evidence="3">
    <location>
        <begin position="1061"/>
        <end position="1102"/>
    </location>
</feature>
<dbReference type="PANTHER" id="PTHR44129">
    <property type="entry name" value="WD REPEAT-CONTAINING PROTEIN POP1"/>
    <property type="match status" value="1"/>
</dbReference>
<accession>A0A8H4QMP5</accession>
<dbReference type="EMBL" id="JAACJL010000045">
    <property type="protein sequence ID" value="KAF4613611.1"/>
    <property type="molecule type" value="Genomic_DNA"/>
</dbReference>
<dbReference type="InterPro" id="IPR020472">
    <property type="entry name" value="WD40_PAC1"/>
</dbReference>
<protein>
    <recommendedName>
        <fullName evidence="5">Nephrocystin 3-like N-terminal domain-containing protein</fullName>
    </recommendedName>
</protein>
<dbReference type="InterPro" id="IPR036322">
    <property type="entry name" value="WD40_repeat_dom_sf"/>
</dbReference>
<feature type="repeat" description="WD" evidence="3">
    <location>
        <begin position="1320"/>
        <end position="1361"/>
    </location>
</feature>
<dbReference type="InterPro" id="IPR027417">
    <property type="entry name" value="P-loop_NTPase"/>
</dbReference>
<dbReference type="InterPro" id="IPR056884">
    <property type="entry name" value="NPHP3-like_N"/>
</dbReference>
<reference evidence="6 7" key="1">
    <citation type="submission" date="2019-12" db="EMBL/GenBank/DDBJ databases">
        <authorList>
            <person name="Floudas D."/>
            <person name="Bentzer J."/>
            <person name="Ahren D."/>
            <person name="Johansson T."/>
            <person name="Persson P."/>
            <person name="Tunlid A."/>
        </authorList>
    </citation>
    <scope>NUCLEOTIDE SEQUENCE [LARGE SCALE GENOMIC DNA]</scope>
    <source>
        <strain evidence="6 7">CBS 102.39</strain>
    </source>
</reference>
<dbReference type="Pfam" id="PF24883">
    <property type="entry name" value="NPHP3_N"/>
    <property type="match status" value="1"/>
</dbReference>
<dbReference type="CDD" id="cd00200">
    <property type="entry name" value="WD40"/>
    <property type="match status" value="2"/>
</dbReference>
<dbReference type="CDD" id="cd21037">
    <property type="entry name" value="MLKL_NTD"/>
    <property type="match status" value="1"/>
</dbReference>
<evidence type="ECO:0000256" key="4">
    <source>
        <dbReference type="SAM" id="MobiDB-lite"/>
    </source>
</evidence>
<dbReference type="InterPro" id="IPR018391">
    <property type="entry name" value="PQQ_b-propeller_rpt"/>
</dbReference>
<evidence type="ECO:0000313" key="7">
    <source>
        <dbReference type="Proteomes" id="UP000521872"/>
    </source>
</evidence>
<feature type="region of interest" description="Disordered" evidence="4">
    <location>
        <begin position="110"/>
        <end position="137"/>
    </location>
</feature>
<keyword evidence="2" id="KW-0677">Repeat</keyword>
<dbReference type="InterPro" id="IPR019775">
    <property type="entry name" value="WD40_repeat_CS"/>
</dbReference>
<keyword evidence="7" id="KW-1185">Reference proteome</keyword>
<evidence type="ECO:0000256" key="1">
    <source>
        <dbReference type="ARBA" id="ARBA00022574"/>
    </source>
</evidence>
<evidence type="ECO:0000259" key="5">
    <source>
        <dbReference type="Pfam" id="PF24883"/>
    </source>
</evidence>
<dbReference type="PROSITE" id="PS50294">
    <property type="entry name" value="WD_REPEATS_REGION"/>
    <property type="match status" value="7"/>
</dbReference>
<dbReference type="SUPFAM" id="SSF50978">
    <property type="entry name" value="WD40 repeat-like"/>
    <property type="match status" value="2"/>
</dbReference>
<dbReference type="PRINTS" id="PR00320">
    <property type="entry name" value="GPROTEINBRPT"/>
</dbReference>
<evidence type="ECO:0000256" key="3">
    <source>
        <dbReference type="PROSITE-ProRule" id="PRU00221"/>
    </source>
</evidence>
<dbReference type="InterPro" id="IPR001680">
    <property type="entry name" value="WD40_rpt"/>
</dbReference>
<comment type="caution">
    <text evidence="6">The sequence shown here is derived from an EMBL/GenBank/DDBJ whole genome shotgun (WGS) entry which is preliminary data.</text>
</comment>
<gene>
    <name evidence="6" type="ORF">D9613_008183</name>
</gene>
<feature type="repeat" description="WD" evidence="3">
    <location>
        <begin position="1192"/>
        <end position="1233"/>
    </location>
</feature>
<evidence type="ECO:0000256" key="2">
    <source>
        <dbReference type="ARBA" id="ARBA00022737"/>
    </source>
</evidence>
<feature type="repeat" description="WD" evidence="3">
    <location>
        <begin position="936"/>
        <end position="963"/>
    </location>
</feature>
<dbReference type="Pfam" id="PF00400">
    <property type="entry name" value="WD40"/>
    <property type="match status" value="12"/>
</dbReference>
<dbReference type="SMART" id="SM00320">
    <property type="entry name" value="WD40"/>
    <property type="match status" value="13"/>
</dbReference>
<dbReference type="Proteomes" id="UP000521872">
    <property type="component" value="Unassembled WGS sequence"/>
</dbReference>
<dbReference type="SMART" id="SM00564">
    <property type="entry name" value="PQQ"/>
    <property type="match status" value="2"/>
</dbReference>
<feature type="domain" description="Nephrocystin 3-like N-terminal" evidence="5">
    <location>
        <begin position="324"/>
        <end position="487"/>
    </location>
</feature>
<dbReference type="PROSITE" id="PS50082">
    <property type="entry name" value="WD_REPEATS_2"/>
    <property type="match status" value="10"/>
</dbReference>
<organism evidence="6 7">
    <name type="scientific">Agrocybe pediades</name>
    <dbReference type="NCBI Taxonomy" id="84607"/>
    <lineage>
        <taxon>Eukaryota</taxon>
        <taxon>Fungi</taxon>
        <taxon>Dikarya</taxon>
        <taxon>Basidiomycota</taxon>
        <taxon>Agaricomycotina</taxon>
        <taxon>Agaricomycetes</taxon>
        <taxon>Agaricomycetidae</taxon>
        <taxon>Agaricales</taxon>
        <taxon>Agaricineae</taxon>
        <taxon>Strophariaceae</taxon>
        <taxon>Agrocybe</taxon>
    </lineage>
</organism>
<feature type="repeat" description="WD" evidence="3">
    <location>
        <begin position="1105"/>
        <end position="1146"/>
    </location>
</feature>
<sequence length="1600" mass="177207">MLSISPGWSAVRQALCVAHQSIDHDRDLIDANQTFLSIRRAPDRPHGMGTRGLILFKTQPTTESHDFIWCIDILIESVRHIRTFCQLVMAPESSTGKIKNVFAKLSRHLKPGSYPNPSRSPSPDPSSKPLTTHQERQRNTIKDYGAVAWKATETVLRLLEKNADGFPPLKTAVSTLVTCLDLAKDVIGNQEEYVKLADEFKEMASTLAPYASKLSASNEGSIALILKSIDEELGEIQRRLERGKFKRAVEATDDQGDILARYRKVDSLFRRLLSDLTLRTHVEIGKLREATDATLLRILVPVDDARYNSAYSTAVKRRGCTVSTREQILDDLRTWVKDPQGSRVFWMNGMAGTGKTTILYSFCEWLEQNKRLAGNFFCSRASTSCRDLNNIVRSIAYQLAHYSPAFRSQVCKILQEKQNPHMLNVGEQFKWVVAMPLENSKDAIPDGAVVVIDALDECDNVSATALFLKVLMQYSTHLPIKFMVASRPEPVILKKMQAPNFSPSVLRLHDIEQSLVEADIRQYLQEALCTMSPVPSLAVIDQITRRSGKLFIYAATVVRYVNPEDEEVNSEARLDAILGISSSSASLQEQELDSLYRSILSSAFDKTRLEERELKIATLVLRTVICAIEPMTTHMMSMILTLPQGDVTSTLSRLQSVLHVQEGPSGLVSILHASFPDFLCNEARSHEFYCNVIEHNTTLFHSCFDVISKQLHFNMCDLESSYDFDEDVPNLEQKIKANISAALLYACKYWSNHLVHCDLTNSIHHRLVEFLKFRLLFWMEVLNLTKSMTISFQMLSNVLAWFIRKAPDHTFKETEKELYDADLFVKKFSLGACKKSTPHIYISALPFCYKSNSVYQNYWSKTSGLMVVDGTSLIQQRNGPIGEWTMGRPVHKVAFSPDGSTFASGSRGGVIDIRNVQSGEIVFSPLPENIESMTAISSMVFSPDNGKIAAASENGNIWIWDIQIANLIAGPLNMEGEDYVSSLAFSWDGKKLVSCSRSTIVVWDSSSGKVLSGPFGTEELGGYASLTFAPDDSSILLVSYAGMMHILDVHSGFALAEPFKVANEESQLMSNAISPDGAMVAVGYQGGMIYIWDIHARTMIHDPLAGHNRKDVSALAFSHDGKKLISGSGDKTIQIWDIDTGNLVAGPFEGHTDIIYSLALSSDGTKLISGSHDQRVRLWSVFTKESYTPPPCQSITSYVYTVAWSADGQRITAGQRDGTVAVWSAQNGDIVLIEPFSHLSDINSIAFSPDGSRINAGTWNGTVISWNLRTREIVGEPFQGHSDVVRSIAYSPDGSIIASGSEDCNIIIWDCSTGRMIGKPLHHHDCIKSLAFTPDSNRLVSCVEGGSIYIWDVHTGQIILGSIKECIGKVLSLACLPDGQHFVSGSAEGTFCVWSITTGKMTAGPFDAHCGVTVTSVACSKDGRKIIAGFEDGTIYVLDAETGTILASIPGHTSYVTSVAVSPDGSRFVSGSFDKSVRVWQLDSLPSPQALQDAPTIWMPENDTVIPTISNIARYDNDGWVVLDNMCLFWASPEFREDLCYPLNPIVIGPHGTTHIDYSLSTLFIGRMWSKCWIYGPQSDSGSRSQRESKMNIIYVSRCR</sequence>
<feature type="repeat" description="WD" evidence="3">
    <location>
        <begin position="1278"/>
        <end position="1319"/>
    </location>
</feature>
<evidence type="ECO:0000313" key="6">
    <source>
        <dbReference type="EMBL" id="KAF4613611.1"/>
    </source>
</evidence>
<dbReference type="InterPro" id="IPR059179">
    <property type="entry name" value="MLKL-like_MCAfunc"/>
</dbReference>
<feature type="repeat" description="WD" evidence="3">
    <location>
        <begin position="1370"/>
        <end position="1404"/>
    </location>
</feature>
<dbReference type="SUPFAM" id="SSF52540">
    <property type="entry name" value="P-loop containing nucleoside triphosphate hydrolases"/>
    <property type="match status" value="1"/>
</dbReference>
<name>A0A8H4QMP5_9AGAR</name>
<dbReference type="InterPro" id="IPR050349">
    <property type="entry name" value="WD_LIS1/nudF_dynein_reg"/>
</dbReference>
<keyword evidence="1 3" id="KW-0853">WD repeat</keyword>
<feature type="repeat" description="WD" evidence="3">
    <location>
        <begin position="1235"/>
        <end position="1276"/>
    </location>
</feature>
<dbReference type="Gene3D" id="3.40.50.300">
    <property type="entry name" value="P-loop containing nucleotide triphosphate hydrolases"/>
    <property type="match status" value="1"/>
</dbReference>